<organism evidence="1 2">
    <name type="scientific">Escallonia herrerae</name>
    <dbReference type="NCBI Taxonomy" id="1293975"/>
    <lineage>
        <taxon>Eukaryota</taxon>
        <taxon>Viridiplantae</taxon>
        <taxon>Streptophyta</taxon>
        <taxon>Embryophyta</taxon>
        <taxon>Tracheophyta</taxon>
        <taxon>Spermatophyta</taxon>
        <taxon>Magnoliopsida</taxon>
        <taxon>eudicotyledons</taxon>
        <taxon>Gunneridae</taxon>
        <taxon>Pentapetalae</taxon>
        <taxon>asterids</taxon>
        <taxon>campanulids</taxon>
        <taxon>Escalloniales</taxon>
        <taxon>Escalloniaceae</taxon>
        <taxon>Escallonia</taxon>
    </lineage>
</organism>
<accession>A0AA89B4G1</accession>
<sequence length="139" mass="16020">MQGNVFPKEASSRATKPLQLVHTDVCGPIKPSSFVHSENYVQPSIPRFDGYYDHWSMLMENFLRFKEYWQVVDSGLAEPAAATMLIETQRTKLNALMLKDLKDTSKKIWDSMKKKYQGNARTKLLFVESLRLFGKSVLE</sequence>
<keyword evidence="2" id="KW-1185">Reference proteome</keyword>
<dbReference type="Proteomes" id="UP001188597">
    <property type="component" value="Unassembled WGS sequence"/>
</dbReference>
<gene>
    <name evidence="1" type="ORF">RJ639_040959</name>
</gene>
<evidence type="ECO:0000313" key="1">
    <source>
        <dbReference type="EMBL" id="KAK3027360.1"/>
    </source>
</evidence>
<comment type="caution">
    <text evidence="1">The sequence shown here is derived from an EMBL/GenBank/DDBJ whole genome shotgun (WGS) entry which is preliminary data.</text>
</comment>
<name>A0AA89B4G1_9ASTE</name>
<proteinExistence type="predicted"/>
<reference evidence="1" key="1">
    <citation type="submission" date="2022-12" db="EMBL/GenBank/DDBJ databases">
        <title>Draft genome assemblies for two species of Escallonia (Escalloniales).</title>
        <authorList>
            <person name="Chanderbali A."/>
            <person name="Dervinis C."/>
            <person name="Anghel I."/>
            <person name="Soltis D."/>
            <person name="Soltis P."/>
            <person name="Zapata F."/>
        </authorList>
    </citation>
    <scope>NUCLEOTIDE SEQUENCE</scope>
    <source>
        <strain evidence="1">UCBG64.0493</strain>
        <tissue evidence="1">Leaf</tissue>
    </source>
</reference>
<protein>
    <submittedName>
        <fullName evidence="1">Uncharacterized protein</fullName>
    </submittedName>
</protein>
<dbReference type="EMBL" id="JAVXUP010000464">
    <property type="protein sequence ID" value="KAK3027360.1"/>
    <property type="molecule type" value="Genomic_DNA"/>
</dbReference>
<evidence type="ECO:0000313" key="2">
    <source>
        <dbReference type="Proteomes" id="UP001188597"/>
    </source>
</evidence>
<dbReference type="AlphaFoldDB" id="A0AA89B4G1"/>